<evidence type="ECO:0000313" key="1">
    <source>
        <dbReference type="EMBL" id="ELP94709.1"/>
    </source>
</evidence>
<sequence>MARVSYLAQNTTHCAMFSVSGMSKSFSSFVASISFNHAYIYRRNANRCEKTTGEGMKRVFESFSSERFKGLAGLVFQPGTSEGIGSSANTNKILRIQEPRNVNYKVVMKSYDKNESLLLNLVRNTKLEVYIGSYLSHGTCAWVFGEKHFYYNVNNDIKVFKYPSLEINRTVDGL</sequence>
<dbReference type="VEuPathDB" id="AmoebaDB:EIN_340270"/>
<protein>
    <submittedName>
        <fullName evidence="1">Uncharacterized protein</fullName>
    </submittedName>
</protein>
<organism evidence="1 2">
    <name type="scientific">Entamoeba invadens IP1</name>
    <dbReference type="NCBI Taxonomy" id="370355"/>
    <lineage>
        <taxon>Eukaryota</taxon>
        <taxon>Amoebozoa</taxon>
        <taxon>Evosea</taxon>
        <taxon>Archamoebae</taxon>
        <taxon>Mastigamoebida</taxon>
        <taxon>Entamoebidae</taxon>
        <taxon>Entamoeba</taxon>
    </lineage>
</organism>
<dbReference type="RefSeq" id="XP_004261480.1">
    <property type="nucleotide sequence ID" value="XM_004261432.1"/>
</dbReference>
<dbReference type="GeneID" id="14893728"/>
<dbReference type="KEGG" id="eiv:EIN_340270"/>
<keyword evidence="2" id="KW-1185">Reference proteome</keyword>
<gene>
    <name evidence="1" type="ORF">EIN_340270</name>
</gene>
<dbReference type="Proteomes" id="UP000014680">
    <property type="component" value="Unassembled WGS sequence"/>
</dbReference>
<dbReference type="OrthoDB" id="428159at2759"/>
<dbReference type="AlphaFoldDB" id="A0A0A1UDN9"/>
<proteinExistence type="predicted"/>
<reference evidence="1 2" key="1">
    <citation type="submission" date="2012-10" db="EMBL/GenBank/DDBJ databases">
        <authorList>
            <person name="Zafar N."/>
            <person name="Inman J."/>
            <person name="Hall N."/>
            <person name="Lorenzi H."/>
            <person name="Caler E."/>
        </authorList>
    </citation>
    <scope>NUCLEOTIDE SEQUENCE [LARGE SCALE GENOMIC DNA]</scope>
    <source>
        <strain evidence="1 2">IP1</strain>
    </source>
</reference>
<name>A0A0A1UDN9_ENTIV</name>
<accession>A0A0A1UDN9</accession>
<dbReference type="EMBL" id="KB206175">
    <property type="protein sequence ID" value="ELP94709.1"/>
    <property type="molecule type" value="Genomic_DNA"/>
</dbReference>
<evidence type="ECO:0000313" key="2">
    <source>
        <dbReference type="Proteomes" id="UP000014680"/>
    </source>
</evidence>